<name>A0ABU1F0U7_9STAP</name>
<feature type="region of interest" description="Disordered" evidence="5">
    <location>
        <begin position="297"/>
        <end position="319"/>
    </location>
</feature>
<reference evidence="7 8" key="1">
    <citation type="submission" date="2023-08" db="EMBL/GenBank/DDBJ databases">
        <title>Whole genome sequencing of Staphylococcus coagulans NN-2474.</title>
        <authorList>
            <person name="Kropotov V.S."/>
            <person name="Boriskina E.V."/>
            <person name="Gordinskaya N.A."/>
            <person name="Shkurkina I.S."/>
            <person name="Kryazhev D.V."/>
            <person name="Alekseeva A.E."/>
            <person name="Makhova M.A."/>
        </authorList>
    </citation>
    <scope>NUCLEOTIDE SEQUENCE [LARGE SCALE GENOMIC DNA]</scope>
    <source>
        <strain evidence="7 8">NN-2474</strain>
    </source>
</reference>
<evidence type="ECO:0000313" key="7">
    <source>
        <dbReference type="EMBL" id="MDR5604012.1"/>
    </source>
</evidence>
<evidence type="ECO:0000256" key="3">
    <source>
        <dbReference type="ARBA" id="ARBA00022525"/>
    </source>
</evidence>
<feature type="non-terminal residue" evidence="7">
    <location>
        <position position="1"/>
    </location>
</feature>
<protein>
    <submittedName>
        <fullName evidence="7">SdrD B-like domain-containing protein</fullName>
    </submittedName>
</protein>
<organism evidence="7 8">
    <name type="scientific">Staphylococcus coagulans</name>
    <dbReference type="NCBI Taxonomy" id="74706"/>
    <lineage>
        <taxon>Bacteria</taxon>
        <taxon>Bacillati</taxon>
        <taxon>Bacillota</taxon>
        <taxon>Bacilli</taxon>
        <taxon>Bacillales</taxon>
        <taxon>Staphylococcaceae</taxon>
        <taxon>Staphylococcus</taxon>
    </lineage>
</organism>
<evidence type="ECO:0000256" key="5">
    <source>
        <dbReference type="SAM" id="MobiDB-lite"/>
    </source>
</evidence>
<gene>
    <name evidence="7" type="ORF">RCO12_11275</name>
</gene>
<evidence type="ECO:0000259" key="6">
    <source>
        <dbReference type="Pfam" id="PF17210"/>
    </source>
</evidence>
<feature type="domain" description="SD-repeat containing protein B" evidence="6">
    <location>
        <begin position="108"/>
        <end position="209"/>
    </location>
</feature>
<proteinExistence type="inferred from homology"/>
<sequence>NKDGIQNVNEPGISGVTVTLKQPDGTLITTKTDKDGNYIFTDLPNGKYEISFETPEGYEATTENVGDDALDSDGTKVEVEVNNADDLTIDSGFYKPVVEPPKTDATYKVGDKVWNDTNKDGIQNANEPGIEGVKVTLTKADGTTVETRTDKDGNYIFKDLPNGKYEISFETPEGYEATTANVGDDALDSDGTKVEVEVNNADDLTIDSGFYKPVVEPPKTDATYKVGDKVWNDTNKDGIQNANEPGIEGVKVTLTKADGTTVETRTDKDGNYIFKDLPNGKYEISFETPEGYEATTKNVGDDALDSDGTKVEVEVNNAD</sequence>
<keyword evidence="3" id="KW-0964">Secreted</keyword>
<dbReference type="Pfam" id="PF17210">
    <property type="entry name" value="SdrD_B"/>
    <property type="match status" value="3"/>
</dbReference>
<dbReference type="Gene3D" id="2.60.40.10">
    <property type="entry name" value="Immunoglobulins"/>
    <property type="match status" value="3"/>
</dbReference>
<evidence type="ECO:0000313" key="8">
    <source>
        <dbReference type="Proteomes" id="UP001255050"/>
    </source>
</evidence>
<evidence type="ECO:0000256" key="1">
    <source>
        <dbReference type="ARBA" id="ARBA00004613"/>
    </source>
</evidence>
<dbReference type="RefSeq" id="WP_309552152.1">
    <property type="nucleotide sequence ID" value="NZ_JAVJGV010000085.1"/>
</dbReference>
<dbReference type="Proteomes" id="UP001255050">
    <property type="component" value="Unassembled WGS sequence"/>
</dbReference>
<feature type="domain" description="SD-repeat containing protein B" evidence="6">
    <location>
        <begin position="225"/>
        <end position="315"/>
    </location>
</feature>
<comment type="subcellular location">
    <subcellularLocation>
        <location evidence="1">Secreted</location>
    </subcellularLocation>
</comment>
<keyword evidence="8" id="KW-1185">Reference proteome</keyword>
<feature type="non-terminal residue" evidence="7">
    <location>
        <position position="319"/>
    </location>
</feature>
<evidence type="ECO:0000256" key="2">
    <source>
        <dbReference type="ARBA" id="ARBA00007257"/>
    </source>
</evidence>
<dbReference type="PANTHER" id="PTHR36108">
    <property type="entry name" value="COLOSSIN-B-RELATED"/>
    <property type="match status" value="1"/>
</dbReference>
<feature type="domain" description="SD-repeat containing protein B" evidence="6">
    <location>
        <begin position="1"/>
        <end position="92"/>
    </location>
</feature>
<dbReference type="SUPFAM" id="SSF117074">
    <property type="entry name" value="Hypothetical protein PA1324"/>
    <property type="match status" value="3"/>
</dbReference>
<dbReference type="EMBL" id="JAVJGV010000085">
    <property type="protein sequence ID" value="MDR5604012.1"/>
    <property type="molecule type" value="Genomic_DNA"/>
</dbReference>
<keyword evidence="4" id="KW-0732">Signal</keyword>
<comment type="caution">
    <text evidence="7">The sequence shown here is derived from an EMBL/GenBank/DDBJ whole genome shotgun (WGS) entry which is preliminary data.</text>
</comment>
<evidence type="ECO:0000256" key="4">
    <source>
        <dbReference type="ARBA" id="ARBA00022729"/>
    </source>
</evidence>
<accession>A0ABU1F0U7</accession>
<dbReference type="PANTHER" id="PTHR36108:SF13">
    <property type="entry name" value="COLOSSIN-B-RELATED"/>
    <property type="match status" value="1"/>
</dbReference>
<dbReference type="InterPro" id="IPR033764">
    <property type="entry name" value="Sdr_B"/>
</dbReference>
<dbReference type="InterPro" id="IPR013783">
    <property type="entry name" value="Ig-like_fold"/>
</dbReference>
<comment type="similarity">
    <text evidence="2">Belongs to the serine-aspartate repeat-containing protein (SDr) family.</text>
</comment>